<keyword evidence="1" id="KW-1133">Transmembrane helix</keyword>
<dbReference type="OrthoDB" id="8564397at2"/>
<evidence type="ECO:0000313" key="2">
    <source>
        <dbReference type="EMBL" id="GEC97676.1"/>
    </source>
</evidence>
<evidence type="ECO:0000313" key="3">
    <source>
        <dbReference type="Proteomes" id="UP000318422"/>
    </source>
</evidence>
<keyword evidence="1" id="KW-0472">Membrane</keyword>
<evidence type="ECO:0000256" key="1">
    <source>
        <dbReference type="SAM" id="Phobius"/>
    </source>
</evidence>
<sequence length="76" mass="7488">MALKRLPAGAWLLGVPGLLCLVAGALLLAGFGSSLHPLLQESGAGLVMIVSGVALVGSAAFPLVLAELAAKDKPQG</sequence>
<comment type="caution">
    <text evidence="2">The sequence shown here is derived from an EMBL/GenBank/DDBJ whole genome shotgun (WGS) entry which is preliminary data.</text>
</comment>
<protein>
    <recommendedName>
        <fullName evidence="4">Major facilitator superfamily (MFS) profile domain-containing protein</fullName>
    </recommendedName>
</protein>
<dbReference type="AlphaFoldDB" id="A0A4Y4CZC7"/>
<dbReference type="Proteomes" id="UP000318422">
    <property type="component" value="Unassembled WGS sequence"/>
</dbReference>
<evidence type="ECO:0008006" key="4">
    <source>
        <dbReference type="Google" id="ProtNLM"/>
    </source>
</evidence>
<feature type="transmembrane region" description="Helical" evidence="1">
    <location>
        <begin position="12"/>
        <end position="32"/>
    </location>
</feature>
<gene>
    <name evidence="2" type="ORF">ZRA01_37490</name>
</gene>
<name>A0A4Y4CZC7_ZOORA</name>
<feature type="transmembrane region" description="Helical" evidence="1">
    <location>
        <begin position="44"/>
        <end position="66"/>
    </location>
</feature>
<organism evidence="2 3">
    <name type="scientific">Zoogloea ramigera</name>
    <dbReference type="NCBI Taxonomy" id="350"/>
    <lineage>
        <taxon>Bacteria</taxon>
        <taxon>Pseudomonadati</taxon>
        <taxon>Pseudomonadota</taxon>
        <taxon>Betaproteobacteria</taxon>
        <taxon>Rhodocyclales</taxon>
        <taxon>Zoogloeaceae</taxon>
        <taxon>Zoogloea</taxon>
    </lineage>
</organism>
<keyword evidence="3" id="KW-1185">Reference proteome</keyword>
<reference evidence="2 3" key="1">
    <citation type="submission" date="2019-06" db="EMBL/GenBank/DDBJ databases">
        <title>Whole genome shotgun sequence of Zoogloea ramigera NBRC 15342.</title>
        <authorList>
            <person name="Hosoyama A."/>
            <person name="Uohara A."/>
            <person name="Ohji S."/>
            <person name="Ichikawa N."/>
        </authorList>
    </citation>
    <scope>NUCLEOTIDE SEQUENCE [LARGE SCALE GENOMIC DNA]</scope>
    <source>
        <strain evidence="2 3">NBRC 15342</strain>
    </source>
</reference>
<dbReference type="RefSeq" id="WP_141354978.1">
    <property type="nucleotide sequence ID" value="NZ_BJNV01000110.1"/>
</dbReference>
<keyword evidence="1" id="KW-0812">Transmembrane</keyword>
<accession>A0A4Y4CZC7</accession>
<dbReference type="EMBL" id="BJNV01000110">
    <property type="protein sequence ID" value="GEC97676.1"/>
    <property type="molecule type" value="Genomic_DNA"/>
</dbReference>
<proteinExistence type="predicted"/>